<dbReference type="PANTHER" id="PTHR11183">
    <property type="entry name" value="GLYCOGENIN SUBFAMILY MEMBER"/>
    <property type="match status" value="1"/>
</dbReference>
<dbReference type="AlphaFoldDB" id="A0AAV9I2Q0"/>
<dbReference type="InterPro" id="IPR002495">
    <property type="entry name" value="Glyco_trans_8"/>
</dbReference>
<reference evidence="1 2" key="1">
    <citation type="submission" date="2022-07" db="EMBL/GenBank/DDBJ databases">
        <title>Genome-wide signatures of adaptation to extreme environments.</title>
        <authorList>
            <person name="Cho C.H."/>
            <person name="Yoon H.S."/>
        </authorList>
    </citation>
    <scope>NUCLEOTIDE SEQUENCE [LARGE SCALE GENOMIC DNA]</scope>
    <source>
        <strain evidence="1 2">108.79 E11</strain>
    </source>
</reference>
<dbReference type="Pfam" id="PF01501">
    <property type="entry name" value="Glyco_transf_8"/>
    <property type="match status" value="1"/>
</dbReference>
<dbReference type="InterPro" id="IPR050587">
    <property type="entry name" value="GNT1/Glycosyltrans_8"/>
</dbReference>
<dbReference type="Gene3D" id="3.90.550.10">
    <property type="entry name" value="Spore Coat Polysaccharide Biosynthesis Protein SpsA, Chain A"/>
    <property type="match status" value="1"/>
</dbReference>
<dbReference type="InterPro" id="IPR029044">
    <property type="entry name" value="Nucleotide-diphossugar_trans"/>
</dbReference>
<evidence type="ECO:0000313" key="1">
    <source>
        <dbReference type="EMBL" id="KAK4522588.1"/>
    </source>
</evidence>
<name>A0AAV9I2Q0_9RHOD</name>
<organism evidence="1 2">
    <name type="scientific">Galdieria yellowstonensis</name>
    <dbReference type="NCBI Taxonomy" id="3028027"/>
    <lineage>
        <taxon>Eukaryota</taxon>
        <taxon>Rhodophyta</taxon>
        <taxon>Bangiophyceae</taxon>
        <taxon>Galdieriales</taxon>
        <taxon>Galdieriaceae</taxon>
        <taxon>Galdieria</taxon>
    </lineage>
</organism>
<dbReference type="GO" id="GO:0016757">
    <property type="term" value="F:glycosyltransferase activity"/>
    <property type="evidence" value="ECO:0007669"/>
    <property type="project" value="InterPro"/>
</dbReference>
<comment type="caution">
    <text evidence="1">The sequence shown here is derived from an EMBL/GenBank/DDBJ whole genome shotgun (WGS) entry which is preliminary data.</text>
</comment>
<evidence type="ECO:0008006" key="3">
    <source>
        <dbReference type="Google" id="ProtNLM"/>
    </source>
</evidence>
<proteinExistence type="predicted"/>
<dbReference type="SUPFAM" id="SSF53448">
    <property type="entry name" value="Nucleotide-diphospho-sugar transferases"/>
    <property type="match status" value="1"/>
</dbReference>
<dbReference type="Proteomes" id="UP001300502">
    <property type="component" value="Unassembled WGS sequence"/>
</dbReference>
<accession>A0AAV9I2Q0</accession>
<sequence length="418" mass="48394">MTRAASAVRKSYSPSEEELGSKYINRNTLGKLRSWNYRKQHRTKVALATLVTSSFYVPGALTLLKSFHGAAKEELSDNFDYDCVCLVTDKVEPSQVLYLKQAGWLIKHVRHLPIVGCSEEDLVSEHFMDCYQKLWLWTMEEYAGILYIDADAIITRPVSHIFRALSYSPIGFAAAPDWDLDNRCFYKDYFNAGVLAIRPCSTIFEDMCRKLPSHRPVNGFAEQDFLNDYYARDIYHIWSSFHVGMTWLHPGCNALKFVYVDSSQVWNSIYDSICVIHYAHKKPWKLLKNSSCLHVGLSYEPDERRNELENSKSWILHDYWHIVRAMPQDHGEFPLPPRGVPDDYNPIHEYQRLDQVIDKYTSKVEQSQGSCGSYLPLPNIIWDLFSSKAFHYEVGMHLLHNPLRMESALQQQTSKPTS</sequence>
<gene>
    <name evidence="1" type="ORF">GAYE_PCTG10G0478</name>
</gene>
<keyword evidence="2" id="KW-1185">Reference proteome</keyword>
<evidence type="ECO:0000313" key="2">
    <source>
        <dbReference type="Proteomes" id="UP001300502"/>
    </source>
</evidence>
<dbReference type="EMBL" id="JANCYU010000006">
    <property type="protein sequence ID" value="KAK4522588.1"/>
    <property type="molecule type" value="Genomic_DNA"/>
</dbReference>
<protein>
    <recommendedName>
        <fullName evidence="3">Glycogenin glucosyltransferase</fullName>
    </recommendedName>
</protein>